<sequence length="356" mass="41632">MPYNVRLAIRLLLERLFSFVLKLMVILNFIPWIWMVVKTYTYRFGKWLLRHLTHLCQLQRIIYGELPGSKRIRLVEASLRSSRSDVVAQALKNLALKVDIGYFDTRNLRRVEVSAAAHAIANAKGINIKCHTGFVPKLADCLEMMYSYEDLRMKLENTRAIRYAIENNSHETKLLEIWKNFMYPEELSGRKSRQWQYLGFQGNDPSTDFRASGELGLNFILYFSRTYQERAKQVLGVSNHPMYSFPLAILMIQIGETGFQLFRRGQAKTHFYNRHSTILSLDEGAKAVDFITRAQGLVGIFYDFCCVLLIEFTRFWLSKKPKNIMAFPPIYEEFVNMINERLKDDESMLLMDIQTI</sequence>
<dbReference type="InterPro" id="IPR050868">
    <property type="entry name" value="ELMO_domain-containing"/>
</dbReference>
<dbReference type="PANTHER" id="PTHR12771">
    <property type="entry name" value="ENGULFMENT AND CELL MOTILITY"/>
    <property type="match status" value="1"/>
</dbReference>
<dbReference type="PANTHER" id="PTHR12771:SF51">
    <property type="entry name" value="LD01482P"/>
    <property type="match status" value="1"/>
</dbReference>
<dbReference type="Proteomes" id="UP001642540">
    <property type="component" value="Unassembled WGS sequence"/>
</dbReference>
<dbReference type="PROSITE" id="PS51335">
    <property type="entry name" value="ELMO"/>
    <property type="match status" value="1"/>
</dbReference>
<reference evidence="3 4" key="1">
    <citation type="submission" date="2024-08" db="EMBL/GenBank/DDBJ databases">
        <authorList>
            <person name="Cucini C."/>
            <person name="Frati F."/>
        </authorList>
    </citation>
    <scope>NUCLEOTIDE SEQUENCE [LARGE SCALE GENOMIC DNA]</scope>
</reference>
<keyword evidence="1" id="KW-0472">Membrane</keyword>
<feature type="transmembrane region" description="Helical" evidence="1">
    <location>
        <begin position="12"/>
        <end position="34"/>
    </location>
</feature>
<proteinExistence type="predicted"/>
<keyword evidence="4" id="KW-1185">Reference proteome</keyword>
<protein>
    <recommendedName>
        <fullName evidence="2">ELMO domain-containing protein</fullName>
    </recommendedName>
</protein>
<evidence type="ECO:0000313" key="3">
    <source>
        <dbReference type="EMBL" id="CAL8120231.1"/>
    </source>
</evidence>
<dbReference type="EMBL" id="CAXLJM020000062">
    <property type="protein sequence ID" value="CAL8120231.1"/>
    <property type="molecule type" value="Genomic_DNA"/>
</dbReference>
<evidence type="ECO:0000313" key="4">
    <source>
        <dbReference type="Proteomes" id="UP001642540"/>
    </source>
</evidence>
<keyword evidence="1" id="KW-1133">Transmembrane helix</keyword>
<feature type="domain" description="ELMO" evidence="2">
    <location>
        <begin position="169"/>
        <end position="342"/>
    </location>
</feature>
<name>A0ABP1R561_9HEXA</name>
<accession>A0ABP1R561</accession>
<feature type="transmembrane region" description="Helical" evidence="1">
    <location>
        <begin position="296"/>
        <end position="317"/>
    </location>
</feature>
<dbReference type="InterPro" id="IPR006816">
    <property type="entry name" value="ELMO_dom"/>
</dbReference>
<comment type="caution">
    <text evidence="3">The sequence shown here is derived from an EMBL/GenBank/DDBJ whole genome shotgun (WGS) entry which is preliminary data.</text>
</comment>
<evidence type="ECO:0000259" key="2">
    <source>
        <dbReference type="PROSITE" id="PS51335"/>
    </source>
</evidence>
<dbReference type="Pfam" id="PF04727">
    <property type="entry name" value="ELMO_CED12"/>
    <property type="match status" value="1"/>
</dbReference>
<gene>
    <name evidence="3" type="ORF">ODALV1_LOCUS18912</name>
</gene>
<keyword evidence="1" id="KW-0812">Transmembrane</keyword>
<evidence type="ECO:0000256" key="1">
    <source>
        <dbReference type="SAM" id="Phobius"/>
    </source>
</evidence>
<organism evidence="3 4">
    <name type="scientific">Orchesella dallaii</name>
    <dbReference type="NCBI Taxonomy" id="48710"/>
    <lineage>
        <taxon>Eukaryota</taxon>
        <taxon>Metazoa</taxon>
        <taxon>Ecdysozoa</taxon>
        <taxon>Arthropoda</taxon>
        <taxon>Hexapoda</taxon>
        <taxon>Collembola</taxon>
        <taxon>Entomobryomorpha</taxon>
        <taxon>Entomobryoidea</taxon>
        <taxon>Orchesellidae</taxon>
        <taxon>Orchesellinae</taxon>
        <taxon>Orchesella</taxon>
    </lineage>
</organism>